<feature type="transmembrane region" description="Helical" evidence="9">
    <location>
        <begin position="91"/>
        <end position="115"/>
    </location>
</feature>
<keyword evidence="9" id="KW-0813">Transport</keyword>
<gene>
    <name evidence="9" type="primary">ccmC</name>
    <name evidence="11" type="ORF">HNQ60_001014</name>
</gene>
<dbReference type="PANTHER" id="PTHR30071">
    <property type="entry name" value="HEME EXPORTER PROTEIN C"/>
    <property type="match status" value="1"/>
</dbReference>
<evidence type="ECO:0000259" key="10">
    <source>
        <dbReference type="Pfam" id="PF01578"/>
    </source>
</evidence>
<dbReference type="InterPro" id="IPR002541">
    <property type="entry name" value="Cyt_c_assembly"/>
</dbReference>
<evidence type="ECO:0000256" key="3">
    <source>
        <dbReference type="ARBA" id="ARBA00005840"/>
    </source>
</evidence>
<evidence type="ECO:0000256" key="4">
    <source>
        <dbReference type="ARBA" id="ARBA00016463"/>
    </source>
</evidence>
<name>A0A841HIW7_9GAMM</name>
<evidence type="ECO:0000256" key="2">
    <source>
        <dbReference type="ARBA" id="ARBA00004141"/>
    </source>
</evidence>
<proteinExistence type="inferred from homology"/>
<feature type="transmembrane region" description="Helical" evidence="9">
    <location>
        <begin position="24"/>
        <end position="44"/>
    </location>
</feature>
<keyword evidence="9" id="KW-1003">Cell membrane</keyword>
<evidence type="ECO:0000256" key="7">
    <source>
        <dbReference type="ARBA" id="ARBA00022989"/>
    </source>
</evidence>
<keyword evidence="12" id="KW-1185">Reference proteome</keyword>
<dbReference type="GO" id="GO:0015232">
    <property type="term" value="F:heme transmembrane transporter activity"/>
    <property type="evidence" value="ECO:0007669"/>
    <property type="project" value="InterPro"/>
</dbReference>
<evidence type="ECO:0000313" key="11">
    <source>
        <dbReference type="EMBL" id="MBB6092168.1"/>
    </source>
</evidence>
<dbReference type="AlphaFoldDB" id="A0A841HIW7"/>
<dbReference type="EMBL" id="JACHHZ010000001">
    <property type="protein sequence ID" value="MBB6092168.1"/>
    <property type="molecule type" value="Genomic_DNA"/>
</dbReference>
<feature type="transmembrane region" description="Helical" evidence="9">
    <location>
        <begin position="127"/>
        <end position="145"/>
    </location>
</feature>
<feature type="domain" description="Cytochrome c assembly protein" evidence="10">
    <location>
        <begin position="29"/>
        <end position="184"/>
    </location>
</feature>
<dbReference type="Proteomes" id="UP000588068">
    <property type="component" value="Unassembled WGS sequence"/>
</dbReference>
<evidence type="ECO:0000256" key="6">
    <source>
        <dbReference type="ARBA" id="ARBA00022748"/>
    </source>
</evidence>
<reference evidence="11 12" key="1">
    <citation type="submission" date="2020-08" db="EMBL/GenBank/DDBJ databases">
        <title>Genomic Encyclopedia of Type Strains, Phase IV (KMG-IV): sequencing the most valuable type-strain genomes for metagenomic binning, comparative biology and taxonomic classification.</title>
        <authorList>
            <person name="Goeker M."/>
        </authorList>
    </citation>
    <scope>NUCLEOTIDE SEQUENCE [LARGE SCALE GENOMIC DNA]</scope>
    <source>
        <strain evidence="11 12">DSM 26723</strain>
    </source>
</reference>
<evidence type="ECO:0000313" key="12">
    <source>
        <dbReference type="Proteomes" id="UP000588068"/>
    </source>
</evidence>
<keyword evidence="5 9" id="KW-0812">Transmembrane</keyword>
<organism evidence="11 12">
    <name type="scientific">Povalibacter uvarum</name>
    <dbReference type="NCBI Taxonomy" id="732238"/>
    <lineage>
        <taxon>Bacteria</taxon>
        <taxon>Pseudomonadati</taxon>
        <taxon>Pseudomonadota</taxon>
        <taxon>Gammaproteobacteria</taxon>
        <taxon>Steroidobacterales</taxon>
        <taxon>Steroidobacteraceae</taxon>
        <taxon>Povalibacter</taxon>
    </lineage>
</organism>
<comment type="similarity">
    <text evidence="3 9">Belongs to the CcmC/CycZ/HelC family.</text>
</comment>
<dbReference type="GO" id="GO:0017004">
    <property type="term" value="P:cytochrome complex assembly"/>
    <property type="evidence" value="ECO:0007669"/>
    <property type="project" value="UniProtKB-KW"/>
</dbReference>
<evidence type="ECO:0000256" key="1">
    <source>
        <dbReference type="ARBA" id="ARBA00002442"/>
    </source>
</evidence>
<evidence type="ECO:0000256" key="8">
    <source>
        <dbReference type="ARBA" id="ARBA00023136"/>
    </source>
</evidence>
<dbReference type="RefSeq" id="WP_184329912.1">
    <property type="nucleotide sequence ID" value="NZ_JACHHZ010000001.1"/>
</dbReference>
<keyword evidence="6 9" id="KW-0201">Cytochrome c-type biogenesis</keyword>
<keyword evidence="7 9" id="KW-1133">Transmembrane helix</keyword>
<keyword evidence="8 9" id="KW-0472">Membrane</keyword>
<evidence type="ECO:0000256" key="9">
    <source>
        <dbReference type="RuleBase" id="RU364092"/>
    </source>
</evidence>
<dbReference type="Pfam" id="PF01578">
    <property type="entry name" value="Cytochrom_C_asm"/>
    <property type="match status" value="1"/>
</dbReference>
<dbReference type="PANTHER" id="PTHR30071:SF1">
    <property type="entry name" value="CYTOCHROME B_B6 PROTEIN-RELATED"/>
    <property type="match status" value="1"/>
</dbReference>
<dbReference type="GO" id="GO:0020037">
    <property type="term" value="F:heme binding"/>
    <property type="evidence" value="ECO:0007669"/>
    <property type="project" value="InterPro"/>
</dbReference>
<dbReference type="PRINTS" id="PR01386">
    <property type="entry name" value="CCMCBIOGNSIS"/>
</dbReference>
<keyword evidence="9" id="KW-0997">Cell inner membrane</keyword>
<feature type="transmembrane region" description="Helical" evidence="9">
    <location>
        <begin position="157"/>
        <end position="177"/>
    </location>
</feature>
<comment type="function">
    <text evidence="1 9">Required for the export of heme to the periplasm for the biogenesis of c-type cytochromes.</text>
</comment>
<dbReference type="InterPro" id="IPR003557">
    <property type="entry name" value="Cyt_c_biogenesis_CcmC"/>
</dbReference>
<evidence type="ECO:0000256" key="5">
    <source>
        <dbReference type="ARBA" id="ARBA00022692"/>
    </source>
</evidence>
<comment type="subcellular location">
    <subcellularLocation>
        <location evidence="9">Cell inner membrane</location>
    </subcellularLocation>
    <subcellularLocation>
        <location evidence="2">Membrane</location>
        <topology evidence="2">Multi-pass membrane protein</topology>
    </subcellularLocation>
</comment>
<dbReference type="InterPro" id="IPR045062">
    <property type="entry name" value="Cyt_c_biogenesis_CcsA/CcmC"/>
</dbReference>
<sequence length="245" mass="27483">MWLWFYQLASPPHAYRLLGLWRPWLLWPAIALMVIGVYGGLVMAPADYQQKDAFRIIYVHVPSASLSLMVYVMMAVAAAIGLIWRMKLAHAVAASCAPLGAWFTVLALVTGSIWGKPMWGTWWEWDPRLTSELILLFLYLGYMALRASFDDIQRADRASAILAIVGVVNVPIVKYSVEWWNSLHQGPSISVTSKSAIAGSMVWPLLVLLLAFVLYFGAILCNRVRGEILLRERNTAWLAESSLKS</sequence>
<feature type="transmembrane region" description="Helical" evidence="9">
    <location>
        <begin position="197"/>
        <end position="221"/>
    </location>
</feature>
<dbReference type="NCBIfam" id="TIGR01191">
    <property type="entry name" value="ccmC"/>
    <property type="match status" value="1"/>
</dbReference>
<feature type="transmembrane region" description="Helical" evidence="9">
    <location>
        <begin position="64"/>
        <end position="84"/>
    </location>
</feature>
<protein>
    <recommendedName>
        <fullName evidence="4 9">Heme exporter protein C</fullName>
    </recommendedName>
    <alternativeName>
        <fullName evidence="9">Cytochrome c-type biogenesis protein</fullName>
    </alternativeName>
</protein>
<comment type="caution">
    <text evidence="11">The sequence shown here is derived from an EMBL/GenBank/DDBJ whole genome shotgun (WGS) entry which is preliminary data.</text>
</comment>
<dbReference type="GO" id="GO:0005886">
    <property type="term" value="C:plasma membrane"/>
    <property type="evidence" value="ECO:0007669"/>
    <property type="project" value="UniProtKB-SubCell"/>
</dbReference>
<accession>A0A841HIW7</accession>